<name>A0A2C9KTN1_BIOGL</name>
<accession>A0A2C9KTN1</accession>
<dbReference type="KEGG" id="bgt:106063560"/>
<evidence type="ECO:0000313" key="2">
    <source>
        <dbReference type="EnsemblMetazoa" id="BGLB023426-PA"/>
    </source>
</evidence>
<evidence type="ECO:0008006" key="4">
    <source>
        <dbReference type="Google" id="ProtNLM"/>
    </source>
</evidence>
<gene>
    <name evidence="2" type="primary">106063560</name>
</gene>
<organism evidence="2 3">
    <name type="scientific">Biomphalaria glabrata</name>
    <name type="common">Bloodfluke planorb</name>
    <name type="synonym">Freshwater snail</name>
    <dbReference type="NCBI Taxonomy" id="6526"/>
    <lineage>
        <taxon>Eukaryota</taxon>
        <taxon>Metazoa</taxon>
        <taxon>Spiralia</taxon>
        <taxon>Lophotrochozoa</taxon>
        <taxon>Mollusca</taxon>
        <taxon>Gastropoda</taxon>
        <taxon>Heterobranchia</taxon>
        <taxon>Euthyneura</taxon>
        <taxon>Panpulmonata</taxon>
        <taxon>Hygrophila</taxon>
        <taxon>Lymnaeoidea</taxon>
        <taxon>Planorbidae</taxon>
        <taxon>Biomphalaria</taxon>
    </lineage>
</organism>
<evidence type="ECO:0000256" key="1">
    <source>
        <dbReference type="SAM" id="Coils"/>
    </source>
</evidence>
<dbReference type="RefSeq" id="XP_013077408.2">
    <property type="nucleotide sequence ID" value="XM_013221954.2"/>
</dbReference>
<dbReference type="AlphaFoldDB" id="A0A2C9KTN1"/>
<proteinExistence type="predicted"/>
<reference evidence="2" key="1">
    <citation type="submission" date="2020-05" db="UniProtKB">
        <authorList>
            <consortium name="EnsemblMetazoa"/>
        </authorList>
    </citation>
    <scope>IDENTIFICATION</scope>
    <source>
        <strain evidence="2">BB02</strain>
    </source>
</reference>
<dbReference type="Proteomes" id="UP000076420">
    <property type="component" value="Unassembled WGS sequence"/>
</dbReference>
<dbReference type="VEuPathDB" id="VectorBase:BGLAX_027524"/>
<keyword evidence="1" id="KW-0175">Coiled coil</keyword>
<dbReference type="VEuPathDB" id="VectorBase:BGLB023426"/>
<protein>
    <recommendedName>
        <fullName evidence="4">Band 7 domain-containing protein</fullName>
    </recommendedName>
</protein>
<dbReference type="OrthoDB" id="10266334at2759"/>
<evidence type="ECO:0000313" key="3">
    <source>
        <dbReference type="Proteomes" id="UP000076420"/>
    </source>
</evidence>
<sequence>MTVGWETLDVGEKALVYSKNGRVRIEEGPQRLFLFREKFKRMPSFSASQKEFLKIVYRDGRVEHVKGPCIRHENSILHICIQVHNRISLDANEALVVYSQNLETKHVQRRVQFGPTLFMLGENDWLHEFSWHGTDPENKTRMIKDQNKFTVLKIIPDQFYYNVDEVRTSDDALLRIKLMMFYELVDIDKMLNSTKDPMADLINCLCADVVAFTAKTSYEEFIETASELNDLKNYKQLMERCPCIGYTVSKVVFRGYFAHEKLQKMHDMMIKRRTELRLQFDREVQEQTLIDKKLQADIDRLEQEQQIELENLLHVQKLELTALQHSMSLEKESHEKHIEKKLQESKAKLEAKIVSDNLDFKHWNQLNQIHVDVNKLLEQQAARPLKVTSIAVQDGAASVHFHYNDPQRHYSNN</sequence>
<dbReference type="EnsemblMetazoa" id="BGLB023426-RA">
    <property type="protein sequence ID" value="BGLB023426-PA"/>
    <property type="gene ID" value="BGLB023426"/>
</dbReference>
<feature type="coiled-coil region" evidence="1">
    <location>
        <begin position="284"/>
        <end position="311"/>
    </location>
</feature>